<accession>A0ACC0LNX2</accession>
<dbReference type="EMBL" id="CM046398">
    <property type="protein sequence ID" value="KAI8530325.1"/>
    <property type="molecule type" value="Genomic_DNA"/>
</dbReference>
<gene>
    <name evidence="1" type="ORF">RHMOL_Rhmol11G0048400</name>
</gene>
<dbReference type="Proteomes" id="UP001062846">
    <property type="component" value="Chromosome 11"/>
</dbReference>
<organism evidence="1 2">
    <name type="scientific">Rhododendron molle</name>
    <name type="common">Chinese azalea</name>
    <name type="synonym">Azalea mollis</name>
    <dbReference type="NCBI Taxonomy" id="49168"/>
    <lineage>
        <taxon>Eukaryota</taxon>
        <taxon>Viridiplantae</taxon>
        <taxon>Streptophyta</taxon>
        <taxon>Embryophyta</taxon>
        <taxon>Tracheophyta</taxon>
        <taxon>Spermatophyta</taxon>
        <taxon>Magnoliopsida</taxon>
        <taxon>eudicotyledons</taxon>
        <taxon>Gunneridae</taxon>
        <taxon>Pentapetalae</taxon>
        <taxon>asterids</taxon>
        <taxon>Ericales</taxon>
        <taxon>Ericaceae</taxon>
        <taxon>Ericoideae</taxon>
        <taxon>Rhodoreae</taxon>
        <taxon>Rhododendron</taxon>
    </lineage>
</organism>
<evidence type="ECO:0000313" key="2">
    <source>
        <dbReference type="Proteomes" id="UP001062846"/>
    </source>
</evidence>
<proteinExistence type="predicted"/>
<sequence>MVLKEIRAPIYNPRGKFQPKWSGPYIIKTILSGGATQLIDLDGNEFSTLFNLDQLKHYYP</sequence>
<reference evidence="1" key="1">
    <citation type="submission" date="2022-02" db="EMBL/GenBank/DDBJ databases">
        <title>Plant Genome Project.</title>
        <authorList>
            <person name="Zhang R.-G."/>
        </authorList>
    </citation>
    <scope>NUCLEOTIDE SEQUENCE</scope>
    <source>
        <strain evidence="1">AT1</strain>
    </source>
</reference>
<protein>
    <submittedName>
        <fullName evidence="1">Uncharacterized protein</fullName>
    </submittedName>
</protein>
<evidence type="ECO:0000313" key="1">
    <source>
        <dbReference type="EMBL" id="KAI8530325.1"/>
    </source>
</evidence>
<name>A0ACC0LNX2_RHOML</name>
<comment type="caution">
    <text evidence="1">The sequence shown here is derived from an EMBL/GenBank/DDBJ whole genome shotgun (WGS) entry which is preliminary data.</text>
</comment>
<keyword evidence="2" id="KW-1185">Reference proteome</keyword>